<feature type="domain" description="PD-(D/E)XK endonuclease-like" evidence="5">
    <location>
        <begin position="42"/>
        <end position="287"/>
    </location>
</feature>
<sequence>MGCADDKLGLQGGGFGGVFGWRGGWLGWLSVGVFRVEGMPALSPSRASDFMQCPLLYRFRVIDKLPEPPTAAMARGTLVHDVLEHLFDVPAAERTQELAVSMVAPTWERMLQDRPELAGVVDAQDEVAVRGWHREATALLQRWFTLENPQWLEPAERELYVETDLDGLTLRGYVDRLDVAADGRMRVVDYKTGRSPGVGFESKALFQMKFYGLVLWRMRGQVPARLQLVYLGNGDIIRFDPVEQDLLGLARKVRALWDAITAAAEVGEFLPSKSKLCSWCHFQQVCPAWGGTAPAIPEGAIERALDPTAGTAASDSREAAQQGASCVS</sequence>
<name>A0AA46BN09_9MICO</name>
<evidence type="ECO:0000256" key="1">
    <source>
        <dbReference type="ARBA" id="ARBA00022763"/>
    </source>
</evidence>
<evidence type="ECO:0000313" key="7">
    <source>
        <dbReference type="Proteomes" id="UP000254118"/>
    </source>
</evidence>
<dbReference type="EMBL" id="UFYA01000001">
    <property type="protein sequence ID" value="STD08822.1"/>
    <property type="molecule type" value="Genomic_DNA"/>
</dbReference>
<dbReference type="GO" id="GO:0006281">
    <property type="term" value="P:DNA repair"/>
    <property type="evidence" value="ECO:0007669"/>
    <property type="project" value="UniProtKB-KW"/>
</dbReference>
<dbReference type="GO" id="GO:0004386">
    <property type="term" value="F:helicase activity"/>
    <property type="evidence" value="ECO:0007669"/>
    <property type="project" value="UniProtKB-KW"/>
</dbReference>
<evidence type="ECO:0000256" key="4">
    <source>
        <dbReference type="SAM" id="MobiDB-lite"/>
    </source>
</evidence>
<dbReference type="Proteomes" id="UP000254118">
    <property type="component" value="Unassembled WGS sequence"/>
</dbReference>
<dbReference type="SUPFAM" id="SSF52980">
    <property type="entry name" value="Restriction endonuclease-like"/>
    <property type="match status" value="1"/>
</dbReference>
<evidence type="ECO:0000256" key="3">
    <source>
        <dbReference type="ARBA" id="ARBA00023204"/>
    </source>
</evidence>
<dbReference type="Pfam" id="PF12705">
    <property type="entry name" value="PDDEXK_1"/>
    <property type="match status" value="1"/>
</dbReference>
<dbReference type="AlphaFoldDB" id="A0AA46BN09"/>
<dbReference type="InterPro" id="IPR038726">
    <property type="entry name" value="PDDEXK_AddAB-type"/>
</dbReference>
<reference evidence="6 7" key="1">
    <citation type="submission" date="2018-06" db="EMBL/GenBank/DDBJ databases">
        <authorList>
            <consortium name="Pathogen Informatics"/>
            <person name="Doyle S."/>
        </authorList>
    </citation>
    <scope>NUCLEOTIDE SEQUENCE [LARGE SCALE GENOMIC DNA]</scope>
    <source>
        <strain evidence="6 7">NCTC7915</strain>
    </source>
</reference>
<keyword evidence="2 6" id="KW-0547">Nucleotide-binding</keyword>
<dbReference type="Gene3D" id="3.90.320.10">
    <property type="match status" value="1"/>
</dbReference>
<gene>
    <name evidence="6" type="ORF">NCTC7915_01080</name>
</gene>
<protein>
    <submittedName>
        <fullName evidence="6">Inactivated superfamily I helicase</fullName>
    </submittedName>
</protein>
<feature type="region of interest" description="Disordered" evidence="4">
    <location>
        <begin position="307"/>
        <end position="328"/>
    </location>
</feature>
<organism evidence="6 7">
    <name type="scientific">Dermatophilus congolensis</name>
    <dbReference type="NCBI Taxonomy" id="1863"/>
    <lineage>
        <taxon>Bacteria</taxon>
        <taxon>Bacillati</taxon>
        <taxon>Actinomycetota</taxon>
        <taxon>Actinomycetes</taxon>
        <taxon>Micrococcales</taxon>
        <taxon>Dermatophilaceae</taxon>
        <taxon>Dermatophilus</taxon>
    </lineage>
</organism>
<keyword evidence="2 6" id="KW-0378">Hydrolase</keyword>
<evidence type="ECO:0000313" key="6">
    <source>
        <dbReference type="EMBL" id="STD08822.1"/>
    </source>
</evidence>
<keyword evidence="1" id="KW-0227">DNA damage</keyword>
<dbReference type="InterPro" id="IPR011604">
    <property type="entry name" value="PDDEXK-like_dom_sf"/>
</dbReference>
<evidence type="ECO:0000259" key="5">
    <source>
        <dbReference type="Pfam" id="PF12705"/>
    </source>
</evidence>
<dbReference type="InterPro" id="IPR011335">
    <property type="entry name" value="Restrct_endonuc-II-like"/>
</dbReference>
<evidence type="ECO:0000256" key="2">
    <source>
        <dbReference type="ARBA" id="ARBA00022806"/>
    </source>
</evidence>
<comment type="caution">
    <text evidence="6">The sequence shown here is derived from an EMBL/GenBank/DDBJ whole genome shotgun (WGS) entry which is preliminary data.</text>
</comment>
<accession>A0AA46BN09</accession>
<proteinExistence type="predicted"/>
<keyword evidence="2 6" id="KW-0347">Helicase</keyword>
<keyword evidence="2 6" id="KW-0067">ATP-binding</keyword>
<keyword evidence="3" id="KW-0234">DNA repair</keyword>